<organism evidence="1 2">
    <name type="scientific">Pistacia integerrima</name>
    <dbReference type="NCBI Taxonomy" id="434235"/>
    <lineage>
        <taxon>Eukaryota</taxon>
        <taxon>Viridiplantae</taxon>
        <taxon>Streptophyta</taxon>
        <taxon>Embryophyta</taxon>
        <taxon>Tracheophyta</taxon>
        <taxon>Spermatophyta</taxon>
        <taxon>Magnoliopsida</taxon>
        <taxon>eudicotyledons</taxon>
        <taxon>Gunneridae</taxon>
        <taxon>Pentapetalae</taxon>
        <taxon>rosids</taxon>
        <taxon>malvids</taxon>
        <taxon>Sapindales</taxon>
        <taxon>Anacardiaceae</taxon>
        <taxon>Pistacia</taxon>
    </lineage>
</organism>
<sequence>MVLVIRWLHNCQEVGTPGGVVDWGIALMIDLFEDKKARRSRRSPRMFVKRLAFLSYQRLCKQ</sequence>
<proteinExistence type="predicted"/>
<comment type="caution">
    <text evidence="1">The sequence shown here is derived from an EMBL/GenBank/DDBJ whole genome shotgun (WGS) entry which is preliminary data.</text>
</comment>
<dbReference type="EMBL" id="CM047749">
    <property type="protein sequence ID" value="KAJ0010770.1"/>
    <property type="molecule type" value="Genomic_DNA"/>
</dbReference>
<dbReference type="Proteomes" id="UP001163603">
    <property type="component" value="Chromosome 14"/>
</dbReference>
<accession>A0ACC0X5I8</accession>
<gene>
    <name evidence="1" type="ORF">Pint_33000</name>
</gene>
<evidence type="ECO:0000313" key="1">
    <source>
        <dbReference type="EMBL" id="KAJ0010770.1"/>
    </source>
</evidence>
<reference evidence="2" key="1">
    <citation type="journal article" date="2023" name="G3 (Bethesda)">
        <title>Genome assembly and association tests identify interacting loci associated with vigor, precocity, and sex in interspecific pistachio rootstocks.</title>
        <authorList>
            <person name="Palmer W."/>
            <person name="Jacygrad E."/>
            <person name="Sagayaradj S."/>
            <person name="Cavanaugh K."/>
            <person name="Han R."/>
            <person name="Bertier L."/>
            <person name="Beede B."/>
            <person name="Kafkas S."/>
            <person name="Golino D."/>
            <person name="Preece J."/>
            <person name="Michelmore R."/>
        </authorList>
    </citation>
    <scope>NUCLEOTIDE SEQUENCE [LARGE SCALE GENOMIC DNA]</scope>
</reference>
<name>A0ACC0X5I8_9ROSI</name>
<keyword evidence="2" id="KW-1185">Reference proteome</keyword>
<protein>
    <submittedName>
        <fullName evidence="1">Uncharacterized protein</fullName>
    </submittedName>
</protein>
<evidence type="ECO:0000313" key="2">
    <source>
        <dbReference type="Proteomes" id="UP001163603"/>
    </source>
</evidence>